<evidence type="ECO:0000313" key="12">
    <source>
        <dbReference type="RefSeq" id="XP_012980759.1"/>
    </source>
</evidence>
<accession>A0A1U8CZI5</accession>
<keyword evidence="11" id="KW-1185">Reference proteome</keyword>
<keyword evidence="5 9" id="KW-1133">Transmembrane helix</keyword>
<dbReference type="Pfam" id="PF10268">
    <property type="entry name" value="Tmemb_161AB"/>
    <property type="match status" value="2"/>
</dbReference>
<reference evidence="12" key="1">
    <citation type="submission" date="2025-08" db="UniProtKB">
        <authorList>
            <consortium name="RefSeq"/>
        </authorList>
    </citation>
    <scope>IDENTIFICATION</scope>
    <source>
        <tissue evidence="12">Liver</tissue>
    </source>
</reference>
<dbReference type="CTD" id="54929"/>
<evidence type="ECO:0000256" key="1">
    <source>
        <dbReference type="ARBA" id="ARBA00004141"/>
    </source>
</evidence>
<evidence type="ECO:0000256" key="2">
    <source>
        <dbReference type="ARBA" id="ARBA00009706"/>
    </source>
</evidence>
<protein>
    <recommendedName>
        <fullName evidence="8">Transmembrane protein 161A</fullName>
    </recommendedName>
</protein>
<evidence type="ECO:0000256" key="9">
    <source>
        <dbReference type="SAM" id="Phobius"/>
    </source>
</evidence>
<evidence type="ECO:0000256" key="7">
    <source>
        <dbReference type="ARBA" id="ARBA00023180"/>
    </source>
</evidence>
<feature type="signal peptide" evidence="10">
    <location>
        <begin position="1"/>
        <end position="18"/>
    </location>
</feature>
<comment type="subcellular location">
    <subcellularLocation>
        <location evidence="1">Membrane</location>
        <topology evidence="1">Multi-pass membrane protein</topology>
    </subcellularLocation>
</comment>
<evidence type="ECO:0000256" key="5">
    <source>
        <dbReference type="ARBA" id="ARBA00022989"/>
    </source>
</evidence>
<organism evidence="11 12">
    <name type="scientific">Mesocricetus auratus</name>
    <name type="common">Golden hamster</name>
    <dbReference type="NCBI Taxonomy" id="10036"/>
    <lineage>
        <taxon>Eukaryota</taxon>
        <taxon>Metazoa</taxon>
        <taxon>Chordata</taxon>
        <taxon>Craniata</taxon>
        <taxon>Vertebrata</taxon>
        <taxon>Euteleostomi</taxon>
        <taxon>Mammalia</taxon>
        <taxon>Eutheria</taxon>
        <taxon>Euarchontoglires</taxon>
        <taxon>Glires</taxon>
        <taxon>Rodentia</taxon>
        <taxon>Myomorpha</taxon>
        <taxon>Muroidea</taxon>
        <taxon>Cricetidae</taxon>
        <taxon>Cricetinae</taxon>
        <taxon>Mesocricetus</taxon>
    </lineage>
</organism>
<dbReference type="InterPro" id="IPR019395">
    <property type="entry name" value="Transmembrane_161A/B"/>
</dbReference>
<comment type="similarity">
    <text evidence="2">Belongs to the TMEM161 family.</text>
</comment>
<dbReference type="OrthoDB" id="784140at2759"/>
<dbReference type="RefSeq" id="XP_012980759.1">
    <property type="nucleotide sequence ID" value="XM_013125305.3"/>
</dbReference>
<dbReference type="PANTHER" id="PTHR13624:SF4">
    <property type="entry name" value="TRANSMEMBRANE PROTEIN 161A"/>
    <property type="match status" value="1"/>
</dbReference>
<evidence type="ECO:0000313" key="11">
    <source>
        <dbReference type="Proteomes" id="UP000886700"/>
    </source>
</evidence>
<evidence type="ECO:0000256" key="3">
    <source>
        <dbReference type="ARBA" id="ARBA00022692"/>
    </source>
</evidence>
<name>A0A1U8CZI5_MESAU</name>
<proteinExistence type="inferred from homology"/>
<evidence type="ECO:0000256" key="6">
    <source>
        <dbReference type="ARBA" id="ARBA00023136"/>
    </source>
</evidence>
<feature type="chain" id="PRO_5010567797" description="Transmembrane protein 161A" evidence="10">
    <location>
        <begin position="19"/>
        <end position="432"/>
    </location>
</feature>
<dbReference type="AlphaFoldDB" id="A0A1U8CZI5"/>
<feature type="transmembrane region" description="Helical" evidence="9">
    <location>
        <begin position="106"/>
        <end position="124"/>
    </location>
</feature>
<evidence type="ECO:0000256" key="10">
    <source>
        <dbReference type="SAM" id="SignalP"/>
    </source>
</evidence>
<feature type="transmembrane region" description="Helical" evidence="9">
    <location>
        <begin position="136"/>
        <end position="157"/>
    </location>
</feature>
<feature type="transmembrane region" description="Helical" evidence="9">
    <location>
        <begin position="169"/>
        <end position="187"/>
    </location>
</feature>
<dbReference type="Proteomes" id="UP000886700">
    <property type="component" value="Unplaced"/>
</dbReference>
<evidence type="ECO:0000256" key="8">
    <source>
        <dbReference type="ARBA" id="ARBA00040182"/>
    </source>
</evidence>
<dbReference type="GO" id="GO:0016020">
    <property type="term" value="C:membrane"/>
    <property type="evidence" value="ECO:0007669"/>
    <property type="project" value="UniProtKB-SubCell"/>
</dbReference>
<gene>
    <name evidence="12" type="primary">Tmem161a</name>
</gene>
<feature type="transmembrane region" description="Helical" evidence="9">
    <location>
        <begin position="319"/>
        <end position="344"/>
    </location>
</feature>
<keyword evidence="7" id="KW-0325">Glycoprotein</keyword>
<feature type="transmembrane region" description="Helical" evidence="9">
    <location>
        <begin position="403"/>
        <end position="425"/>
    </location>
</feature>
<keyword evidence="6 9" id="KW-0472">Membrane</keyword>
<dbReference type="PANTHER" id="PTHR13624">
    <property type="entry name" value="RE42071P"/>
    <property type="match status" value="1"/>
</dbReference>
<keyword evidence="3 9" id="KW-0812">Transmembrane</keyword>
<evidence type="ECO:0000256" key="4">
    <source>
        <dbReference type="ARBA" id="ARBA00022729"/>
    </source>
</evidence>
<dbReference type="GeneID" id="101824920"/>
<keyword evidence="4 10" id="KW-0732">Signal</keyword>
<sequence length="432" mass="48491">MAVLGVQLVVTLFTATLMHRLAPHCSFARWLLCNGSLFRYVHPSEEDLWVLAGKPRPRGRKERWANGLRDEKPLLVPRDAPFQLATCPLTAVDVLVLRFFLEYQWFVDFAVYSVGVYLFTEAYYAVLGPVQEANIAVFWCLLTLAFSLKVFLMVTRLYFSAREGGERSVCLTFAFLVLLLAMLVQVVREETLELGLEPGLASVIQNLEPVLKKEGWDWALLLHTSFLSPLCTLWLWTKPVARDLLYQAPMKNATTSLPSEGAFDSLRLWALVVLCLLRLAVTRPHLQAYLCLAKARVEQLRKEAGRIEAREIQQRVVRVYCYVTVVSLQYLTPLILTLHCTLLLKTLGGYSWALGPAPTPLAPPQSSDTLVSVDPAEDEAQRTAAQVAGVLGSLLTPLFLRGVLAYLIWWTAACQLLSSLFGLYFHRHLAAA</sequence>